<comment type="caution">
    <text evidence="1">The sequence shown here is derived from an EMBL/GenBank/DDBJ whole genome shotgun (WGS) entry which is preliminary data.</text>
</comment>
<dbReference type="EMBL" id="SRYA01000025">
    <property type="protein sequence ID" value="TGY95729.1"/>
    <property type="molecule type" value="Genomic_DNA"/>
</dbReference>
<evidence type="ECO:0000313" key="1">
    <source>
        <dbReference type="EMBL" id="TGY95729.1"/>
    </source>
</evidence>
<dbReference type="Proteomes" id="UP000304953">
    <property type="component" value="Unassembled WGS sequence"/>
</dbReference>
<protein>
    <submittedName>
        <fullName evidence="1">RrF2 family transcriptional regulator</fullName>
    </submittedName>
</protein>
<accession>A0AC61RUX2</accession>
<organism evidence="1 2">
    <name type="scientific">Petralouisia muris</name>
    <dbReference type="NCBI Taxonomy" id="3032872"/>
    <lineage>
        <taxon>Bacteria</taxon>
        <taxon>Bacillati</taxon>
        <taxon>Bacillota</taxon>
        <taxon>Clostridia</taxon>
        <taxon>Lachnospirales</taxon>
        <taxon>Lachnospiraceae</taxon>
        <taxon>Petralouisia</taxon>
    </lineage>
</organism>
<keyword evidence="2" id="KW-1185">Reference proteome</keyword>
<name>A0AC61RUX2_9FIRM</name>
<proteinExistence type="predicted"/>
<reference evidence="1" key="1">
    <citation type="submission" date="2019-04" db="EMBL/GenBank/DDBJ databases">
        <title>Microbes associate with the intestines of laboratory mice.</title>
        <authorList>
            <person name="Navarre W."/>
            <person name="Wong E."/>
            <person name="Huang K."/>
            <person name="Tropini C."/>
            <person name="Ng K."/>
            <person name="Yu B."/>
        </authorList>
    </citation>
    <scope>NUCLEOTIDE SEQUENCE</scope>
    <source>
        <strain evidence="1">NM01_1-7b</strain>
    </source>
</reference>
<gene>
    <name evidence="1" type="ORF">E5329_13470</name>
</gene>
<evidence type="ECO:0000313" key="2">
    <source>
        <dbReference type="Proteomes" id="UP000304953"/>
    </source>
</evidence>
<sequence>MKLSTKGKYGLRAFIDLAVCGEEGPVSLNSIALRQEISVSYLEQLMAKLKKAGLVKSVRGVNGGYRVAKPVEEISVGDVLRALEGDLTPVECAGIDGSGEASCSGSSQCVSKIVWKRINDSINDTVNSIYIGELVRESKKQTENSKTEV</sequence>